<feature type="domain" description="Glycosyl hydrolase family 36 C-terminal" evidence="1">
    <location>
        <begin position="6"/>
        <end position="72"/>
    </location>
</feature>
<protein>
    <recommendedName>
        <fullName evidence="1">Glycosyl hydrolase family 36 C-terminal domain-containing protein</fullName>
    </recommendedName>
</protein>
<name>A0AAT9HJG7_9ACTN</name>
<evidence type="ECO:0000259" key="1">
    <source>
        <dbReference type="Pfam" id="PF16874"/>
    </source>
</evidence>
<dbReference type="Pfam" id="PF16874">
    <property type="entry name" value="Glyco_hydro_36C"/>
    <property type="match status" value="1"/>
</dbReference>
<dbReference type="AlphaFoldDB" id="A0AAT9HJG7"/>
<dbReference type="InterPro" id="IPR031705">
    <property type="entry name" value="Glyco_hydro_36_C"/>
</dbReference>
<proteinExistence type="predicted"/>
<dbReference type="Gene3D" id="2.60.40.1180">
    <property type="entry name" value="Golgi alpha-mannosidase II"/>
    <property type="match status" value="1"/>
</dbReference>
<accession>A0AAT9HJG7</accession>
<dbReference type="InterPro" id="IPR013780">
    <property type="entry name" value="Glyco_hydro_b"/>
</dbReference>
<gene>
    <name evidence="2" type="ORF">SHKM778_38390</name>
</gene>
<sequence length="79" mass="8954">MQYVLGDETVVLVCLQAQHYGEPVPALRLRGLDPEATYECLETGETHRGAVLLHHGLRTGLRGDLDAVVFRFRRRRSTH</sequence>
<dbReference type="EMBL" id="AP035768">
    <property type="protein sequence ID" value="BFO17451.1"/>
    <property type="molecule type" value="Genomic_DNA"/>
</dbReference>
<evidence type="ECO:0000313" key="2">
    <source>
        <dbReference type="EMBL" id="BFO17451.1"/>
    </source>
</evidence>
<organism evidence="2">
    <name type="scientific">Streptomyces haneummycinicus</name>
    <dbReference type="NCBI Taxonomy" id="3074435"/>
    <lineage>
        <taxon>Bacteria</taxon>
        <taxon>Bacillati</taxon>
        <taxon>Actinomycetota</taxon>
        <taxon>Actinomycetes</taxon>
        <taxon>Kitasatosporales</taxon>
        <taxon>Streptomycetaceae</taxon>
        <taxon>Streptomyces</taxon>
    </lineage>
</organism>
<reference evidence="2" key="1">
    <citation type="submission" date="2024-06" db="EMBL/GenBank/DDBJ databases">
        <authorList>
            <consortium name="consrtm"/>
            <person name="Uemura M."/>
            <person name="Terahara T."/>
        </authorList>
    </citation>
    <scope>NUCLEOTIDE SEQUENCE</scope>
    <source>
        <strain evidence="2">KM77-8</strain>
    </source>
</reference>
<reference evidence="2" key="2">
    <citation type="submission" date="2024-07" db="EMBL/GenBank/DDBJ databases">
        <title>Streptomyces haneummycinica sp. nov., a new antibiotic-producing actinobacterium isolated from marine sediment.</title>
        <authorList>
            <person name="Uemura M."/>
            <person name="Hamada M."/>
            <person name="Hirano S."/>
            <person name="Kobayashi K."/>
            <person name="Ohshiro T."/>
            <person name="Kobayashi T."/>
            <person name="Terahara T."/>
        </authorList>
    </citation>
    <scope>NUCLEOTIDE SEQUENCE</scope>
    <source>
        <strain evidence="2">KM77-8</strain>
    </source>
</reference>